<protein>
    <submittedName>
        <fullName evidence="5">Eukaryotic initiation factor 4E</fullName>
    </submittedName>
</protein>
<evidence type="ECO:0000256" key="4">
    <source>
        <dbReference type="RuleBase" id="RU004374"/>
    </source>
</evidence>
<dbReference type="Proteomes" id="UP000244773">
    <property type="component" value="Segment"/>
</dbReference>
<evidence type="ECO:0000256" key="1">
    <source>
        <dbReference type="ARBA" id="ARBA00022540"/>
    </source>
</evidence>
<dbReference type="PANTHER" id="PTHR11960">
    <property type="entry name" value="EUKARYOTIC TRANSLATION INITIATION FACTOR 4E RELATED"/>
    <property type="match status" value="1"/>
</dbReference>
<name>A0A2P0VN84_9VIRU</name>
<dbReference type="Gene3D" id="3.30.760.10">
    <property type="entry name" value="RNA Cap, Translation Initiation Factor Eif4e"/>
    <property type="match status" value="1"/>
</dbReference>
<keyword evidence="6" id="KW-1185">Reference proteome</keyword>
<dbReference type="SUPFAM" id="SSF55418">
    <property type="entry name" value="eIF4e-like"/>
    <property type="match status" value="1"/>
</dbReference>
<dbReference type="Pfam" id="PF01652">
    <property type="entry name" value="IF4E"/>
    <property type="match status" value="1"/>
</dbReference>
<keyword evidence="1 4" id="KW-0396">Initiation factor</keyword>
<evidence type="ECO:0000313" key="6">
    <source>
        <dbReference type="Proteomes" id="UP000244773"/>
    </source>
</evidence>
<reference evidence="5" key="1">
    <citation type="journal article" date="2018" name="Virology">
        <title>A giant virus infecting green algae encodes key fermentation genes.</title>
        <authorList>
            <person name="Schvarcz C.R."/>
            <person name="Steward G.F."/>
        </authorList>
    </citation>
    <scope>NUCLEOTIDE SEQUENCE [LARGE SCALE GENOMIC DNA]</scope>
</reference>
<proteinExistence type="inferred from homology"/>
<dbReference type="PANTHER" id="PTHR11960:SF8">
    <property type="entry name" value="EUKARYOTIC TRANSLATION INITIATION FACTOR 4E1-RELATED"/>
    <property type="match status" value="1"/>
</dbReference>
<keyword evidence="3 4" id="KW-0648">Protein biosynthesis</keyword>
<accession>A0A2P0VN84</accession>
<evidence type="ECO:0000256" key="3">
    <source>
        <dbReference type="ARBA" id="ARBA00022917"/>
    </source>
</evidence>
<comment type="similarity">
    <text evidence="4">Belongs to the eukaryotic initiation factor 4E family.</text>
</comment>
<sequence length="169" mass="19153">MSYNQSDNEVFLDDIWCLYFHDPDDRNWTFSSYLKISSLSSAEEFWGLQGLLKDKICRGMFFIMREHVFPCWDDPANIEGGCISFMVPKDDVGEVWQEMCVRLLTERLAEESDIMASINGLSASPKNDFCIIKIWLGEATPVAASDFDLPQGVNTGIFTLNRAKIASSN</sequence>
<keyword evidence="2 4" id="KW-0694">RNA-binding</keyword>
<dbReference type="InterPro" id="IPR001040">
    <property type="entry name" value="TIF_eIF_4E"/>
</dbReference>
<dbReference type="GO" id="GO:0000340">
    <property type="term" value="F:RNA 7-methylguanosine cap binding"/>
    <property type="evidence" value="ECO:0007669"/>
    <property type="project" value="TreeGrafter"/>
</dbReference>
<dbReference type="EMBL" id="KY322437">
    <property type="protein sequence ID" value="AUF82209.1"/>
    <property type="molecule type" value="Genomic_DNA"/>
</dbReference>
<gene>
    <name evidence="5" type="ORF">TetV_117</name>
</gene>
<organism evidence="5">
    <name type="scientific">Tetraselmis virus 1</name>
    <dbReference type="NCBI Taxonomy" id="2060617"/>
    <lineage>
        <taxon>Viruses</taxon>
        <taxon>Varidnaviria</taxon>
        <taxon>Bamfordvirae</taxon>
        <taxon>Nucleocytoviricota</taxon>
        <taxon>Megaviricetes</taxon>
        <taxon>Imitervirales</taxon>
        <taxon>Allomimiviridae</taxon>
        <taxon>Oceanusvirus</taxon>
        <taxon>Oceanusvirus kaneohense</taxon>
    </lineage>
</organism>
<evidence type="ECO:0000313" key="5">
    <source>
        <dbReference type="EMBL" id="AUF82209.1"/>
    </source>
</evidence>
<evidence type="ECO:0000256" key="2">
    <source>
        <dbReference type="ARBA" id="ARBA00022884"/>
    </source>
</evidence>
<dbReference type="InterPro" id="IPR023398">
    <property type="entry name" value="TIF_eIF4e-like"/>
</dbReference>